<dbReference type="Pfam" id="PF11523">
    <property type="entry name" value="DUF3223"/>
    <property type="match status" value="1"/>
</dbReference>
<dbReference type="Pfam" id="PF04983">
    <property type="entry name" value="RNA_pol_Rpb1_3"/>
    <property type="match status" value="1"/>
</dbReference>
<evidence type="ECO:0000256" key="2">
    <source>
        <dbReference type="ARBA" id="ARBA00022478"/>
    </source>
</evidence>
<evidence type="ECO:0000313" key="11">
    <source>
        <dbReference type="Proteomes" id="UP000015453"/>
    </source>
</evidence>
<dbReference type="GO" id="GO:0000428">
    <property type="term" value="C:DNA-directed RNA polymerase complex"/>
    <property type="evidence" value="ECO:0007669"/>
    <property type="project" value="UniProtKB-KW"/>
</dbReference>
<proteinExistence type="predicted"/>
<comment type="catalytic activity">
    <reaction evidence="8">
        <text>RNA(n) + a ribonucleoside 5'-triphosphate = RNA(n+1) + diphosphate</text>
        <dbReference type="Rhea" id="RHEA:21248"/>
        <dbReference type="Rhea" id="RHEA-COMP:14527"/>
        <dbReference type="Rhea" id="RHEA-COMP:17342"/>
        <dbReference type="ChEBI" id="CHEBI:33019"/>
        <dbReference type="ChEBI" id="CHEBI:61557"/>
        <dbReference type="ChEBI" id="CHEBI:140395"/>
        <dbReference type="EC" id="2.7.7.6"/>
    </reaction>
</comment>
<dbReference type="GO" id="GO:0006351">
    <property type="term" value="P:DNA-templated transcription"/>
    <property type="evidence" value="ECO:0007669"/>
    <property type="project" value="InterPro"/>
</dbReference>
<reference evidence="10 11" key="1">
    <citation type="journal article" date="2013" name="BMC Genomics">
        <title>The miniature genome of a carnivorous plant Genlisea aurea contains a low number of genes and short non-coding sequences.</title>
        <authorList>
            <person name="Leushkin E.V."/>
            <person name="Sutormin R.A."/>
            <person name="Nabieva E.R."/>
            <person name="Penin A.A."/>
            <person name="Kondrashov A.S."/>
            <person name="Logacheva M.D."/>
        </authorList>
    </citation>
    <scope>NUCLEOTIDE SEQUENCE [LARGE SCALE GENOMIC DNA]</scope>
</reference>
<organism evidence="10 11">
    <name type="scientific">Genlisea aurea</name>
    <dbReference type="NCBI Taxonomy" id="192259"/>
    <lineage>
        <taxon>Eukaryota</taxon>
        <taxon>Viridiplantae</taxon>
        <taxon>Streptophyta</taxon>
        <taxon>Embryophyta</taxon>
        <taxon>Tracheophyta</taxon>
        <taxon>Spermatophyta</taxon>
        <taxon>Magnoliopsida</taxon>
        <taxon>eudicotyledons</taxon>
        <taxon>Gunneridae</taxon>
        <taxon>Pentapetalae</taxon>
        <taxon>asterids</taxon>
        <taxon>lamiids</taxon>
        <taxon>Lamiales</taxon>
        <taxon>Lentibulariaceae</taxon>
        <taxon>Genlisea</taxon>
    </lineage>
</organism>
<dbReference type="InterPro" id="IPR006592">
    <property type="entry name" value="RNA_pol_N"/>
</dbReference>
<evidence type="ECO:0000256" key="4">
    <source>
        <dbReference type="ARBA" id="ARBA00022695"/>
    </source>
</evidence>
<dbReference type="InterPro" id="IPR007066">
    <property type="entry name" value="RNA_pol_Rpb1_3"/>
</dbReference>
<evidence type="ECO:0000256" key="1">
    <source>
        <dbReference type="ARBA" id="ARBA00012418"/>
    </source>
</evidence>
<evidence type="ECO:0000259" key="9">
    <source>
        <dbReference type="SMART" id="SM00663"/>
    </source>
</evidence>
<dbReference type="Pfam" id="PF00623">
    <property type="entry name" value="RNA_pol_Rpb1_2"/>
    <property type="match status" value="1"/>
</dbReference>
<dbReference type="GO" id="GO:0003899">
    <property type="term" value="F:DNA-directed RNA polymerase activity"/>
    <property type="evidence" value="ECO:0007669"/>
    <property type="project" value="UniProtKB-EC"/>
</dbReference>
<dbReference type="PANTHER" id="PTHR19376">
    <property type="entry name" value="DNA-DIRECTED RNA POLYMERASE"/>
    <property type="match status" value="1"/>
</dbReference>
<dbReference type="InterPro" id="IPR044893">
    <property type="entry name" value="RNA_pol_Rpb1_clamp_domain"/>
</dbReference>
<feature type="non-terminal residue" evidence="10">
    <location>
        <position position="1380"/>
    </location>
</feature>
<dbReference type="OrthoDB" id="409625at2759"/>
<dbReference type="SUPFAM" id="SSF64484">
    <property type="entry name" value="beta and beta-prime subunits of DNA dependent RNA-polymerase"/>
    <property type="match status" value="1"/>
</dbReference>
<name>S8EFC1_9LAMI</name>
<dbReference type="Gene3D" id="2.40.40.20">
    <property type="match status" value="1"/>
</dbReference>
<dbReference type="GO" id="GO:0046872">
    <property type="term" value="F:metal ion binding"/>
    <property type="evidence" value="ECO:0007669"/>
    <property type="project" value="UniProtKB-KW"/>
</dbReference>
<dbReference type="Gene3D" id="3.10.450.40">
    <property type="match status" value="1"/>
</dbReference>
<keyword evidence="5" id="KW-0479">Metal-binding</keyword>
<dbReference type="EC" id="2.7.7.6" evidence="1"/>
<keyword evidence="4" id="KW-0548">Nucleotidyltransferase</keyword>
<evidence type="ECO:0000313" key="10">
    <source>
        <dbReference type="EMBL" id="EPS74753.1"/>
    </source>
</evidence>
<dbReference type="GO" id="GO:0003677">
    <property type="term" value="F:DNA binding"/>
    <property type="evidence" value="ECO:0007669"/>
    <property type="project" value="InterPro"/>
</dbReference>
<dbReference type="InterPro" id="IPR000722">
    <property type="entry name" value="RNA_pol_asu"/>
</dbReference>
<dbReference type="Proteomes" id="UP000015453">
    <property type="component" value="Unassembled WGS sequence"/>
</dbReference>
<dbReference type="SMART" id="SM00663">
    <property type="entry name" value="RPOLA_N"/>
    <property type="match status" value="1"/>
</dbReference>
<dbReference type="Gene3D" id="1.10.132.30">
    <property type="match status" value="1"/>
</dbReference>
<dbReference type="InterPro" id="IPR045867">
    <property type="entry name" value="DNA-dir_RpoC_beta_prime"/>
</dbReference>
<evidence type="ECO:0000256" key="7">
    <source>
        <dbReference type="ARBA" id="ARBA00023163"/>
    </source>
</evidence>
<evidence type="ECO:0000256" key="5">
    <source>
        <dbReference type="ARBA" id="ARBA00022723"/>
    </source>
</evidence>
<keyword evidence="11" id="KW-1185">Reference proteome</keyword>
<keyword evidence="6" id="KW-0862">Zinc</keyword>
<gene>
    <name evidence="10" type="ORF">M569_00001</name>
</gene>
<keyword evidence="3" id="KW-0808">Transferase</keyword>
<evidence type="ECO:0000256" key="8">
    <source>
        <dbReference type="ARBA" id="ARBA00048552"/>
    </source>
</evidence>
<feature type="domain" description="RNA polymerase N-terminal" evidence="9">
    <location>
        <begin position="187"/>
        <end position="468"/>
    </location>
</feature>
<dbReference type="Pfam" id="PF05000">
    <property type="entry name" value="RNA_pol_Rpb1_4"/>
    <property type="match status" value="1"/>
</dbReference>
<dbReference type="EMBL" id="AUSU01000001">
    <property type="protein sequence ID" value="EPS74753.1"/>
    <property type="molecule type" value="Genomic_DNA"/>
</dbReference>
<evidence type="ECO:0000256" key="6">
    <source>
        <dbReference type="ARBA" id="ARBA00022833"/>
    </source>
</evidence>
<keyword evidence="7" id="KW-0804">Transcription</keyword>
<feature type="non-terminal residue" evidence="10">
    <location>
        <position position="1"/>
    </location>
</feature>
<comment type="caution">
    <text evidence="10">The sequence shown here is derived from an EMBL/GenBank/DDBJ whole genome shotgun (WGS) entry which is preliminary data.</text>
</comment>
<dbReference type="Gene3D" id="3.30.1490.180">
    <property type="entry name" value="RNA polymerase ii"/>
    <property type="match status" value="1"/>
</dbReference>
<dbReference type="PANTHER" id="PTHR19376:SF36">
    <property type="entry name" value="DNA-DIRECTED RNA POLYMERASE IV SUBUNIT 1"/>
    <property type="match status" value="1"/>
</dbReference>
<protein>
    <recommendedName>
        <fullName evidence="1">DNA-directed RNA polymerase</fullName>
        <ecNumber evidence="1">2.7.7.6</ecNumber>
    </recommendedName>
</protein>
<sequence>KISAIVVSNVNEVSDASLGLPSINARECLTCGANSAKECEGHFGVINFNYTILNPYYMPEIANILNKICPGCKSIRQRKIKKGDSASQQNCKYCNVTSLGYPKMKFRVSTREVFAKTAIIAEVQEMAVNQHHCIGLASDYWDIIPKDSPQDQSDIPSNRRVLYPSQVYSILKDVCPKTLEALLKRKNSIFLNSLLVTPNSHRVREFGGHITVDGTTRLYRKLTDFRGSANELNARVLERYKICSEKVSAIEKIYEKQSSNDSASSSSGLRNIKELILAKRTDNAFRMVVVGDPRLKVDEIGLPIQIAESVLISDLISIHSWGKLESWCDLMLYKKAPFSPFSVIRNGQKTHIFSKDMLQVGDSISRPISDGDIVLINRPPSIHQHSLLALSVKVLPIKSVIAINPLTCLPLRGDFDGDCLHGFVPQSLNSRVEIGELASLKKQLVNGQNGRSLMSLGQDSLTAAYLILNNSVTLNKAEFQQLQMFCSCVPILPAIVNMSSNGTWWTGKQLFTLLLPVDSGFDYVSSDVCIRKGELISSSNCTSWLRDADENLYLCLVRHCGDRALGFLNTAQEVLCEWLSRQGLSVSLSDLYISSDRHSRKNLLEEVYYGLQEAGRLSEVSSLMVDQHRDFLVEHMGNMEDSIKEHTAISSHARAELFQASVSASRSVFRDLQNLVYRYASNENSFISMLKSGSKGNLQKFVQHSMCVGLQHSLAPLSFSVADQLTCASWNKEKCYSDIPKSVVSDSYIVCSIVKNSFLEGLNPIQCFTHSLTSRDSSFSGHADVSGTICRRLMYFMRDLIIGYDGTVRNCYGNQVVQFNYFSGDVNKDAAMGGHPVGSLAGCAISEAAYSALDLPISALEPSPLLALKEVLECGVKRSTRCKTASLFLSKGLRRWAHGFEYGALEVKNHLERLCFSDIVSDVRICPWIDDNTSTTSPWTCNFYINKEVAKKMRLKMHSIVDALHRNNKLASKKLKIYLPALWISTKLCSEADVKRSDSFCIAAKLIMKHEKFSDMEILRDMVVPVLLKTVIKGFPEFKKVDILWKDEPNHEKVARRTSGELFIRVSMSEYCDPNKFWSNLVDSCLRIRNLIDWERSLPDDILDYSNAFGISSAWQSFVKNLHSSIIDTGKTILPEHLIVTANCLSATGEFVALNAKGLVNQRKEIDIRSPFNQATFLNPSDTFVKAAKACQTDDLVGSVEALSWGQTPRIGTGCQFDLIYKGKGHETAKNEDVYGLLISHDGRAKSNVKERSLSMKSSNPLHGINTQQHKSWLERLSANMNHLSVLGIKKISQKLKRILKEYPMDRQLSGEDKSTALTALQFHPRWPEKIGSGIQEIKVGLHPEHQQTCFILKRSDGTEEDFSYRKCINHALELVAPRK</sequence>
<dbReference type="InterPro" id="IPR038120">
    <property type="entry name" value="Rpb1_funnel_sf"/>
</dbReference>
<dbReference type="Gene3D" id="1.10.274.100">
    <property type="entry name" value="RNA polymerase Rpb1, domain 3"/>
    <property type="match status" value="1"/>
</dbReference>
<dbReference type="Gene3D" id="4.10.860.120">
    <property type="entry name" value="RNA polymerase II, clamp domain"/>
    <property type="match status" value="1"/>
</dbReference>
<dbReference type="InterPro" id="IPR007083">
    <property type="entry name" value="RNA_pol_Rpb1_4"/>
</dbReference>
<accession>S8EFC1</accession>
<keyword evidence="2" id="KW-0240">DNA-directed RNA polymerase</keyword>
<evidence type="ECO:0000256" key="3">
    <source>
        <dbReference type="ARBA" id="ARBA00022679"/>
    </source>
</evidence>
<dbReference type="InterPro" id="IPR042102">
    <property type="entry name" value="RNA_pol_Rpb1_3_sf"/>
</dbReference>